<reference evidence="1 2" key="1">
    <citation type="journal article" date="2016" name="Nat. Commun.">
        <title>Extremotolerant tardigrade genome and improved radiotolerance of human cultured cells by tardigrade-unique protein.</title>
        <authorList>
            <person name="Hashimoto T."/>
            <person name="Horikawa D.D."/>
            <person name="Saito Y."/>
            <person name="Kuwahara H."/>
            <person name="Kozuka-Hata H."/>
            <person name="Shin-I T."/>
            <person name="Minakuchi Y."/>
            <person name="Ohishi K."/>
            <person name="Motoyama A."/>
            <person name="Aizu T."/>
            <person name="Enomoto A."/>
            <person name="Kondo K."/>
            <person name="Tanaka S."/>
            <person name="Hara Y."/>
            <person name="Koshikawa S."/>
            <person name="Sagara H."/>
            <person name="Miura T."/>
            <person name="Yokobori S."/>
            <person name="Miyagawa K."/>
            <person name="Suzuki Y."/>
            <person name="Kubo T."/>
            <person name="Oyama M."/>
            <person name="Kohara Y."/>
            <person name="Fujiyama A."/>
            <person name="Arakawa K."/>
            <person name="Katayama T."/>
            <person name="Toyoda A."/>
            <person name="Kunieda T."/>
        </authorList>
    </citation>
    <scope>NUCLEOTIDE SEQUENCE [LARGE SCALE GENOMIC DNA]</scope>
    <source>
        <strain evidence="1 2">YOKOZUNA-1</strain>
    </source>
</reference>
<evidence type="ECO:0000313" key="2">
    <source>
        <dbReference type="Proteomes" id="UP000186922"/>
    </source>
</evidence>
<keyword evidence="2" id="KW-1185">Reference proteome</keyword>
<accession>A0A1D1VZ85</accession>
<dbReference type="EMBL" id="BDGG01000012">
    <property type="protein sequence ID" value="GAV05703.1"/>
    <property type="molecule type" value="Genomic_DNA"/>
</dbReference>
<name>A0A1D1VZ85_RAMVA</name>
<comment type="caution">
    <text evidence="1">The sequence shown here is derived from an EMBL/GenBank/DDBJ whole genome shotgun (WGS) entry which is preliminary data.</text>
</comment>
<protein>
    <submittedName>
        <fullName evidence="1">Uncharacterized protein</fullName>
    </submittedName>
</protein>
<proteinExistence type="predicted"/>
<organism evidence="1 2">
    <name type="scientific">Ramazzottius varieornatus</name>
    <name type="common">Water bear</name>
    <name type="synonym">Tardigrade</name>
    <dbReference type="NCBI Taxonomy" id="947166"/>
    <lineage>
        <taxon>Eukaryota</taxon>
        <taxon>Metazoa</taxon>
        <taxon>Ecdysozoa</taxon>
        <taxon>Tardigrada</taxon>
        <taxon>Eutardigrada</taxon>
        <taxon>Parachela</taxon>
        <taxon>Hypsibioidea</taxon>
        <taxon>Ramazzottiidae</taxon>
        <taxon>Ramazzottius</taxon>
    </lineage>
</organism>
<evidence type="ECO:0000313" key="1">
    <source>
        <dbReference type="EMBL" id="GAV05703.1"/>
    </source>
</evidence>
<gene>
    <name evidence="1" type="primary">RvY_15795-1</name>
    <name evidence="1" type="synonym">RvY_15795.1</name>
    <name evidence="1" type="ORF">RvY_15795</name>
</gene>
<sequence>MLGSRKSEFGSVIAWRLQAKRSWPKSVHPPLHPFQPLIPQKADRRNFKRERPWQKSTSKSATDIYFRCQTKSVPKCARYPVSSASGILCFRKNRFWLGEFSRNWRNCITINVGWYERNLTGKPNSCLRRSYLQEAKNALKVFGHLRHMNHADEIPVEKEEPPQQIPVQELPLLDRPSAQMEPAATLDDLAKGVVLRMPLLDQMSHTEMHKRLSLSELEKGLQSPIAETNDEPFPKRRHKYQRIMEEEARIDIESPQLNPENSVMEVNSESRQSAGDIPGKEVTAKTTRSWILSELKNDPSNPASQGDGSSKVPVENRMKRSIVANEEKRTDRTELDRYLRRRFRILYNPVPVDEEYGDVLEVLKFRAFNKLKESAKEEEERLQAARDPARINDTACQLVSDVENILVDARKNMNASVSISGPPVDQERLCELKDLKKEEIKKRLLLEAKGLPRTPLTFMDSKTKALAYQVKRLKSALHLQAPDIRKCRSSSSSIAPSYYRSERSATSKCHHHGLPCELVLIRPANFRCLSNRDPYWKQETEQQSA</sequence>
<dbReference type="Proteomes" id="UP000186922">
    <property type="component" value="Unassembled WGS sequence"/>
</dbReference>
<dbReference type="AlphaFoldDB" id="A0A1D1VZ85"/>